<sequence length="414" mass="43358">MTMIDLTPHIGAGSGVWWSQTTAEPSPLVHALMRQIPEIGPVRAFVGMSLDRTFADAVPDQLSVVSYGGLGELRKLSARGLLDVVPCHYSALPSLFEQKLLPCDVGMIQVSRPDADGYCSLGVGVDYVEDAIPHTPVLIAEINTHMPVTHGAMKLHISQFAATVETDRPLPEVPDRTPADVETAIAANVAGLVSDGDTIQIGVGSLPGAVLVALSDHRDLGLHSGIISDGIVALVDSGVLTGARKEIDPGVLVTGAALGTSALYDRLADLPIEFRPASYTHAPKVLSRLSTLVAINSAIEVDLSGQVGSETRGEEYVGAVGGQVDFCRAASLTGGRSIIALRSTSRGESTIKAALDFGSVTTGRSDVDFVVTEHGVASLRGVGLAERARRLTAVAAPEHRELLERSLTEPDCTS</sequence>
<dbReference type="GO" id="GO:0006083">
    <property type="term" value="P:acetate metabolic process"/>
    <property type="evidence" value="ECO:0007669"/>
    <property type="project" value="InterPro"/>
</dbReference>
<dbReference type="Proteomes" id="UP000198327">
    <property type="component" value="Unassembled WGS sequence"/>
</dbReference>
<dbReference type="Gene3D" id="3.30.750.70">
    <property type="entry name" value="4-hydroxybutyrate coenzyme like domains"/>
    <property type="match status" value="1"/>
</dbReference>
<feature type="domain" description="Acetyl-CoA hydrolase/transferase N-terminal" evidence="3">
    <location>
        <begin position="73"/>
        <end position="159"/>
    </location>
</feature>
<dbReference type="InterPro" id="IPR037171">
    <property type="entry name" value="NagB/RpiA_transferase-like"/>
</dbReference>
<dbReference type="InterPro" id="IPR026888">
    <property type="entry name" value="AcetylCoA_hyd_C"/>
</dbReference>
<accession>A0A239K2Y2</accession>
<evidence type="ECO:0000259" key="3">
    <source>
        <dbReference type="Pfam" id="PF02550"/>
    </source>
</evidence>
<dbReference type="AlphaFoldDB" id="A0A239K2Y2"/>
<organism evidence="5 6">
    <name type="scientific">Rhodococcoides kyotonense</name>
    <dbReference type="NCBI Taxonomy" id="398843"/>
    <lineage>
        <taxon>Bacteria</taxon>
        <taxon>Bacillati</taxon>
        <taxon>Actinomycetota</taxon>
        <taxon>Actinomycetes</taxon>
        <taxon>Mycobacteriales</taxon>
        <taxon>Nocardiaceae</taxon>
        <taxon>Rhodococcoides</taxon>
    </lineage>
</organism>
<name>A0A239K2Y2_9NOCA</name>
<feature type="domain" description="Acetyl-CoA hydrolase/transferase C-terminal" evidence="4">
    <location>
        <begin position="259"/>
        <end position="405"/>
    </location>
</feature>
<reference evidence="6" key="1">
    <citation type="submission" date="2017-06" db="EMBL/GenBank/DDBJ databases">
        <authorList>
            <person name="Varghese N."/>
            <person name="Submissions S."/>
        </authorList>
    </citation>
    <scope>NUCLEOTIDE SEQUENCE [LARGE SCALE GENOMIC DNA]</scope>
    <source>
        <strain evidence="6">JCM 23211</strain>
    </source>
</reference>
<dbReference type="InterPro" id="IPR003702">
    <property type="entry name" value="ActCoA_hydro_N"/>
</dbReference>
<dbReference type="InterPro" id="IPR038460">
    <property type="entry name" value="AcetylCoA_hyd_C_sf"/>
</dbReference>
<dbReference type="SUPFAM" id="SSF100950">
    <property type="entry name" value="NagB/RpiA/CoA transferase-like"/>
    <property type="match status" value="2"/>
</dbReference>
<dbReference type="GO" id="GO:0008775">
    <property type="term" value="F:acetate CoA-transferase activity"/>
    <property type="evidence" value="ECO:0007669"/>
    <property type="project" value="InterPro"/>
</dbReference>
<dbReference type="PANTHER" id="PTHR21432:SF20">
    <property type="entry name" value="ACETYL-COA HYDROLASE"/>
    <property type="match status" value="1"/>
</dbReference>
<evidence type="ECO:0000259" key="4">
    <source>
        <dbReference type="Pfam" id="PF13336"/>
    </source>
</evidence>
<comment type="similarity">
    <text evidence="1">Belongs to the acetyl-CoA hydrolase/transferase family.</text>
</comment>
<protein>
    <submittedName>
        <fullName evidence="5">Acyl-CoA hydrolase</fullName>
    </submittedName>
</protein>
<dbReference type="EMBL" id="FZOW01000009">
    <property type="protein sequence ID" value="SNT11963.1"/>
    <property type="molecule type" value="Genomic_DNA"/>
</dbReference>
<dbReference type="Pfam" id="PF02550">
    <property type="entry name" value="AcetylCoA_hydro"/>
    <property type="match status" value="1"/>
</dbReference>
<dbReference type="Pfam" id="PF13336">
    <property type="entry name" value="AcetylCoA_hyd_C"/>
    <property type="match status" value="1"/>
</dbReference>
<dbReference type="Gene3D" id="3.40.1080.10">
    <property type="entry name" value="Glutaconate Coenzyme A-transferase"/>
    <property type="match status" value="1"/>
</dbReference>
<keyword evidence="5" id="KW-0378">Hydrolase</keyword>
<proteinExistence type="inferred from homology"/>
<dbReference type="Gene3D" id="3.40.1080.20">
    <property type="entry name" value="Acetyl-CoA hydrolase/transferase C-terminal domain"/>
    <property type="match status" value="1"/>
</dbReference>
<evidence type="ECO:0000313" key="6">
    <source>
        <dbReference type="Proteomes" id="UP000198327"/>
    </source>
</evidence>
<dbReference type="GO" id="GO:0016787">
    <property type="term" value="F:hydrolase activity"/>
    <property type="evidence" value="ECO:0007669"/>
    <property type="project" value="UniProtKB-KW"/>
</dbReference>
<dbReference type="InterPro" id="IPR046433">
    <property type="entry name" value="ActCoA_hydro"/>
</dbReference>
<dbReference type="PANTHER" id="PTHR21432">
    <property type="entry name" value="ACETYL-COA HYDROLASE-RELATED"/>
    <property type="match status" value="1"/>
</dbReference>
<evidence type="ECO:0000256" key="2">
    <source>
        <dbReference type="ARBA" id="ARBA00022679"/>
    </source>
</evidence>
<keyword evidence="6" id="KW-1185">Reference proteome</keyword>
<evidence type="ECO:0000313" key="5">
    <source>
        <dbReference type="EMBL" id="SNT11963.1"/>
    </source>
</evidence>
<gene>
    <name evidence="5" type="ORF">SAMN05421642_109200</name>
</gene>
<evidence type="ECO:0000256" key="1">
    <source>
        <dbReference type="ARBA" id="ARBA00009632"/>
    </source>
</evidence>
<keyword evidence="2" id="KW-0808">Transferase</keyword>